<dbReference type="GO" id="GO:0008270">
    <property type="term" value="F:zinc ion binding"/>
    <property type="evidence" value="ECO:0007669"/>
    <property type="project" value="UniProtKB-KW"/>
</dbReference>
<dbReference type="SMART" id="SM00290">
    <property type="entry name" value="ZnF_UBP"/>
    <property type="match status" value="1"/>
</dbReference>
<dbReference type="EMBL" id="VLTL01000286">
    <property type="protein sequence ID" value="KAA0147320.1"/>
    <property type="molecule type" value="Genomic_DNA"/>
</dbReference>
<feature type="domain" description="UBP-type" evidence="3">
    <location>
        <begin position="31"/>
        <end position="128"/>
    </location>
</feature>
<dbReference type="Proteomes" id="UP000324907">
    <property type="component" value="Unassembled WGS sequence"/>
</dbReference>
<dbReference type="Gene3D" id="3.30.40.10">
    <property type="entry name" value="Zinc/RING finger domain, C3HC4 (zinc finger)"/>
    <property type="match status" value="1"/>
</dbReference>
<dbReference type="Pfam" id="PF02148">
    <property type="entry name" value="zf-UBP"/>
    <property type="match status" value="1"/>
</dbReference>
<feature type="region of interest" description="Disordered" evidence="2">
    <location>
        <begin position="1"/>
        <end position="34"/>
    </location>
</feature>
<evidence type="ECO:0000259" key="3">
    <source>
        <dbReference type="PROSITE" id="PS50271"/>
    </source>
</evidence>
<keyword evidence="1" id="KW-0479">Metal-binding</keyword>
<dbReference type="InterPro" id="IPR013083">
    <property type="entry name" value="Znf_RING/FYVE/PHD"/>
</dbReference>
<proteinExistence type="predicted"/>
<keyword evidence="1" id="KW-0862">Zinc</keyword>
<evidence type="ECO:0000313" key="5">
    <source>
        <dbReference type="Proteomes" id="UP000324907"/>
    </source>
</evidence>
<dbReference type="InterPro" id="IPR001607">
    <property type="entry name" value="Znf_UBP"/>
</dbReference>
<reference evidence="4 5" key="1">
    <citation type="submission" date="2019-07" db="EMBL/GenBank/DDBJ databases">
        <title>Genomes of Cafeteria roenbergensis.</title>
        <authorList>
            <person name="Fischer M.G."/>
            <person name="Hackl T."/>
            <person name="Roman M."/>
        </authorList>
    </citation>
    <scope>NUCLEOTIDE SEQUENCE [LARGE SCALE GENOMIC DNA]</scope>
    <source>
        <strain evidence="4 5">RCC970-E3</strain>
    </source>
</reference>
<dbReference type="AlphaFoldDB" id="A0A5A8C5H4"/>
<evidence type="ECO:0000256" key="2">
    <source>
        <dbReference type="SAM" id="MobiDB-lite"/>
    </source>
</evidence>
<evidence type="ECO:0000256" key="1">
    <source>
        <dbReference type="PROSITE-ProRule" id="PRU00502"/>
    </source>
</evidence>
<sequence length="134" mass="14673">MSEKRAREEAPGVGGDAAGLPAKRPHEADEPTCPFLHTVDRSRLDFDAQHVCSVTMSPVNVYACLVCGSFFRGKSATTPAHAHSLDSGHQVFMRLKDGTAWCLPDGYAVRDPSLNDIRMALLPLLSTSRLRRPR</sequence>
<dbReference type="PROSITE" id="PS50271">
    <property type="entry name" value="ZF_UBP"/>
    <property type="match status" value="1"/>
</dbReference>
<evidence type="ECO:0000313" key="4">
    <source>
        <dbReference type="EMBL" id="KAA0147320.1"/>
    </source>
</evidence>
<dbReference type="SUPFAM" id="SSF57850">
    <property type="entry name" value="RING/U-box"/>
    <property type="match status" value="1"/>
</dbReference>
<accession>A0A5A8C5H4</accession>
<feature type="compositionally biased region" description="Basic and acidic residues" evidence="2">
    <location>
        <begin position="1"/>
        <end position="10"/>
    </location>
</feature>
<keyword evidence="1" id="KW-0863">Zinc-finger</keyword>
<name>A0A5A8C5H4_CAFRO</name>
<comment type="caution">
    <text evidence="4">The sequence shown here is derived from an EMBL/GenBank/DDBJ whole genome shotgun (WGS) entry which is preliminary data.</text>
</comment>
<gene>
    <name evidence="4" type="ORF">FNF28_07581</name>
</gene>
<protein>
    <recommendedName>
        <fullName evidence="3">UBP-type domain-containing protein</fullName>
    </recommendedName>
</protein>
<organism evidence="4 5">
    <name type="scientific">Cafeteria roenbergensis</name>
    <name type="common">Marine flagellate</name>
    <dbReference type="NCBI Taxonomy" id="33653"/>
    <lineage>
        <taxon>Eukaryota</taxon>
        <taxon>Sar</taxon>
        <taxon>Stramenopiles</taxon>
        <taxon>Bigyra</taxon>
        <taxon>Opalozoa</taxon>
        <taxon>Bicosoecida</taxon>
        <taxon>Cafeteriaceae</taxon>
        <taxon>Cafeteria</taxon>
    </lineage>
</organism>